<sequence length="136" mass="16054">MDKAELIRRRSNMQGQLAQKRQQITILSGKLERLKSAKVRLIRVIHDSKQYQRKIKSFDTDSSLWRGTTQNKYETLTHHMEQSLNEYVHHLGRVEDRMNEEIQRLSNQLDRCHSDISFLNSNISNLTYSIQIAKEG</sequence>
<dbReference type="KEGG" id="hspo:JGZ69_22400"/>
<proteinExistence type="predicted"/>
<reference evidence="2 3" key="1">
    <citation type="submission" date="2020-12" db="EMBL/GenBank/DDBJ databases">
        <title>Taxonomic evaluation of the Bacillus sporothermodurans group of bacteria based on whole genome sequences.</title>
        <authorList>
            <person name="Fiedler G."/>
            <person name="Herbstmann A.-D."/>
            <person name="Doll E."/>
            <person name="Wenning M."/>
            <person name="Brinks E."/>
            <person name="Kabisch J."/>
            <person name="Breitenwieser F."/>
            <person name="Lappann M."/>
            <person name="Boehnlein C."/>
            <person name="Franz C."/>
        </authorList>
    </citation>
    <scope>NUCLEOTIDE SEQUENCE [LARGE SCALE GENOMIC DNA]</scope>
    <source>
        <strain evidence="2 3">DSM 10599</strain>
    </source>
</reference>
<dbReference type="AlphaFoldDB" id="A0AB37HKA3"/>
<protein>
    <submittedName>
        <fullName evidence="2">DUF5082 domain-containing protein</fullName>
    </submittedName>
</protein>
<feature type="coiled-coil region" evidence="1">
    <location>
        <begin position="3"/>
        <end position="37"/>
    </location>
</feature>
<dbReference type="EMBL" id="CP066701">
    <property type="protein sequence ID" value="QQX25398.1"/>
    <property type="molecule type" value="Genomic_DNA"/>
</dbReference>
<accession>A0AB37HKA3</accession>
<organism evidence="2 3">
    <name type="scientific">Heyndrickxia sporothermodurans</name>
    <dbReference type="NCBI Taxonomy" id="46224"/>
    <lineage>
        <taxon>Bacteria</taxon>
        <taxon>Bacillati</taxon>
        <taxon>Bacillota</taxon>
        <taxon>Bacilli</taxon>
        <taxon>Bacillales</taxon>
        <taxon>Bacillaceae</taxon>
        <taxon>Heyndrickxia</taxon>
    </lineage>
</organism>
<evidence type="ECO:0000313" key="2">
    <source>
        <dbReference type="EMBL" id="QQX25398.1"/>
    </source>
</evidence>
<dbReference type="InterPro" id="IPR031681">
    <property type="entry name" value="YwqH-like"/>
</dbReference>
<dbReference type="Pfam" id="PF16888">
    <property type="entry name" value="YwqH-like"/>
    <property type="match status" value="1"/>
</dbReference>
<dbReference type="Proteomes" id="UP000595512">
    <property type="component" value="Chromosome"/>
</dbReference>
<evidence type="ECO:0000256" key="1">
    <source>
        <dbReference type="SAM" id="Coils"/>
    </source>
</evidence>
<keyword evidence="1" id="KW-0175">Coiled coil</keyword>
<name>A0AB37HKA3_9BACI</name>
<gene>
    <name evidence="2" type="ORF">JGZ69_22400</name>
</gene>
<dbReference type="Gene3D" id="1.10.287.1490">
    <property type="match status" value="1"/>
</dbReference>
<evidence type="ECO:0000313" key="3">
    <source>
        <dbReference type="Proteomes" id="UP000595512"/>
    </source>
</evidence>
<dbReference type="RefSeq" id="WP_133174961.1">
    <property type="nucleotide sequence ID" value="NZ_CP066701.1"/>
</dbReference>
<dbReference type="SUPFAM" id="SSF46579">
    <property type="entry name" value="Prefoldin"/>
    <property type="match status" value="1"/>
</dbReference>